<proteinExistence type="predicted"/>
<dbReference type="AlphaFoldDB" id="A0A9X3WNI5"/>
<dbReference type="SUPFAM" id="SSF55729">
    <property type="entry name" value="Acyl-CoA N-acyltransferases (Nat)"/>
    <property type="match status" value="1"/>
</dbReference>
<keyword evidence="3" id="KW-1185">Reference proteome</keyword>
<dbReference type="EMBL" id="JAMQJZ010000005">
    <property type="protein sequence ID" value="MDC3420499.1"/>
    <property type="molecule type" value="Genomic_DNA"/>
</dbReference>
<feature type="domain" description="N-acetyltransferase" evidence="1">
    <location>
        <begin position="18"/>
        <end position="184"/>
    </location>
</feature>
<reference evidence="2" key="1">
    <citation type="submission" date="2022-06" db="EMBL/GenBank/DDBJ databases">
        <title>Aquibacillus sp. a new bacterium isolated from soil saline samples.</title>
        <authorList>
            <person name="Galisteo C."/>
            <person name="De La Haba R."/>
            <person name="Sanchez-Porro C."/>
            <person name="Ventosa A."/>
        </authorList>
    </citation>
    <scope>NUCLEOTIDE SEQUENCE</scope>
    <source>
        <strain evidence="2">JCM 12387</strain>
    </source>
</reference>
<dbReference type="Gene3D" id="3.40.630.30">
    <property type="match status" value="1"/>
</dbReference>
<organism evidence="2 3">
    <name type="scientific">Aquibacillus koreensis</name>
    <dbReference type="NCBI Taxonomy" id="279446"/>
    <lineage>
        <taxon>Bacteria</taxon>
        <taxon>Bacillati</taxon>
        <taxon>Bacillota</taxon>
        <taxon>Bacilli</taxon>
        <taxon>Bacillales</taxon>
        <taxon>Bacillaceae</taxon>
        <taxon>Aquibacillus</taxon>
    </lineage>
</organism>
<dbReference type="InterPro" id="IPR016181">
    <property type="entry name" value="Acyl_CoA_acyltransferase"/>
</dbReference>
<dbReference type="RefSeq" id="WP_259869145.1">
    <property type="nucleotide sequence ID" value="NZ_JAMQJZ010000005.1"/>
</dbReference>
<comment type="caution">
    <text evidence="2">The sequence shown here is derived from an EMBL/GenBank/DDBJ whole genome shotgun (WGS) entry which is preliminary data.</text>
</comment>
<dbReference type="Pfam" id="PF13302">
    <property type="entry name" value="Acetyltransf_3"/>
    <property type="match status" value="1"/>
</dbReference>
<dbReference type="GO" id="GO:0008999">
    <property type="term" value="F:protein-N-terminal-alanine acetyltransferase activity"/>
    <property type="evidence" value="ECO:0007669"/>
    <property type="project" value="TreeGrafter"/>
</dbReference>
<dbReference type="PROSITE" id="PS51186">
    <property type="entry name" value="GNAT"/>
    <property type="match status" value="1"/>
</dbReference>
<gene>
    <name evidence="2" type="ORF">NC661_08985</name>
</gene>
<accession>A0A9X3WNI5</accession>
<dbReference type="GO" id="GO:0005737">
    <property type="term" value="C:cytoplasm"/>
    <property type="evidence" value="ECO:0007669"/>
    <property type="project" value="TreeGrafter"/>
</dbReference>
<evidence type="ECO:0000313" key="2">
    <source>
        <dbReference type="EMBL" id="MDC3420499.1"/>
    </source>
</evidence>
<dbReference type="PANTHER" id="PTHR43792">
    <property type="entry name" value="GNAT FAMILY, PUTATIVE (AFU_ORTHOLOGUE AFUA_3G00765)-RELATED-RELATED"/>
    <property type="match status" value="1"/>
</dbReference>
<evidence type="ECO:0000313" key="3">
    <source>
        <dbReference type="Proteomes" id="UP001145072"/>
    </source>
</evidence>
<protein>
    <submittedName>
        <fullName evidence="2">GNAT family N-acetyltransferase</fullName>
    </submittedName>
</protein>
<dbReference type="InterPro" id="IPR051531">
    <property type="entry name" value="N-acetyltransferase"/>
</dbReference>
<sequence>MEIADIYGSLPTLETERLILRKVTLQDVEDMYQYGSNPEVSKYVTWDTHQSLSDSKGFIEFIINQYEDMKIAPWGIEYKANSKFIGTVDFVWWEPKQQTAEIGYVIAKECWGKGLTTEAAKALIKFGFQKMDLVRIQARCSSENIGSQRVMEKAGMTYEGTMRKAMLIKGEHRNLKLYSILREEYLNFGKR</sequence>
<evidence type="ECO:0000259" key="1">
    <source>
        <dbReference type="PROSITE" id="PS51186"/>
    </source>
</evidence>
<dbReference type="InterPro" id="IPR000182">
    <property type="entry name" value="GNAT_dom"/>
</dbReference>
<dbReference type="PANTHER" id="PTHR43792:SF9">
    <property type="entry name" value="RIBOSOMAL-PROTEIN-ALANINE ACETYLTRANSFERASE"/>
    <property type="match status" value="1"/>
</dbReference>
<name>A0A9X3WNI5_9BACI</name>
<dbReference type="Proteomes" id="UP001145072">
    <property type="component" value="Unassembled WGS sequence"/>
</dbReference>